<proteinExistence type="predicted"/>
<evidence type="ECO:0000313" key="4">
    <source>
        <dbReference type="EMBL" id="TDK24658.1"/>
    </source>
</evidence>
<accession>A0A4V6PLN7</accession>
<dbReference type="AlphaFoldDB" id="A0A4V6PLN7"/>
<dbReference type="EMBL" id="SMTK01000004">
    <property type="protein sequence ID" value="TDK24658.1"/>
    <property type="molecule type" value="Genomic_DNA"/>
</dbReference>
<evidence type="ECO:0000256" key="1">
    <source>
        <dbReference type="SAM" id="MobiDB-lite"/>
    </source>
</evidence>
<comment type="caution">
    <text evidence="4">The sequence shown here is derived from an EMBL/GenBank/DDBJ whole genome shotgun (WGS) entry which is preliminary data.</text>
</comment>
<keyword evidence="2" id="KW-0472">Membrane</keyword>
<protein>
    <submittedName>
        <fullName evidence="4">Uncharacterized protein</fullName>
    </submittedName>
</protein>
<dbReference type="OrthoDB" id="8444614at2"/>
<evidence type="ECO:0000256" key="2">
    <source>
        <dbReference type="SAM" id="Phobius"/>
    </source>
</evidence>
<keyword evidence="2" id="KW-1133">Transmembrane helix</keyword>
<feature type="compositionally biased region" description="Low complexity" evidence="1">
    <location>
        <begin position="151"/>
        <end position="199"/>
    </location>
</feature>
<feature type="chain" id="PRO_5020642704" evidence="3">
    <location>
        <begin position="29"/>
        <end position="508"/>
    </location>
</feature>
<sequence>MTPPNGLPRALRRSRTAALRLTQLAVLAAVATGGPPVAGSLPPAAAVSIPARNQEPGREVKVAIVRAPGQNGGAPDSLEQVAGRTLGDPGRAQEIFDLNAGRRQSDGSALTDPAALEAGWILILPDDAQGPDVRAALLDEPADAADGSGGAAADTGAAAGAPDGAAEPGNAANESGSEAEPGNAANESGSEAEPAAGDAADKAQSNALLDRLRWPIVLAVLGGLGVAVLTTAIVLRRRIRLRLRRFRALIRAARDWVVAGWRRRALLRLRSELLALWQQDTSAVTAAAAALRSSTFLPPAVAVSVRADGAEVLGHPGESSEDPLPGHLRTQPLPAAAHAAPILARVGGDPAEQVFLDFAQCRGALGIEGDPALARDVARSVVTQLGLAAPQLALLSLGPSDLPRSASVATVEDLDRFGLLPPPAHRPRQAGLITSTQVLRQLTGVLLIQPGRSPQELDDAVARCSAPGSGWIAVYPGPLRGAHWRWTVSRDGMLTVPILGRTLTATGV</sequence>
<keyword evidence="3" id="KW-0732">Signal</keyword>
<organism evidence="4 5">
    <name type="scientific">Arthrobacter crusticola</name>
    <dbReference type="NCBI Taxonomy" id="2547960"/>
    <lineage>
        <taxon>Bacteria</taxon>
        <taxon>Bacillati</taxon>
        <taxon>Actinomycetota</taxon>
        <taxon>Actinomycetes</taxon>
        <taxon>Micrococcales</taxon>
        <taxon>Micrococcaceae</taxon>
        <taxon>Arthrobacter</taxon>
    </lineage>
</organism>
<dbReference type="RefSeq" id="WP_133404327.1">
    <property type="nucleotide sequence ID" value="NZ_SMTK01000004.1"/>
</dbReference>
<feature type="transmembrane region" description="Helical" evidence="2">
    <location>
        <begin position="214"/>
        <end position="235"/>
    </location>
</feature>
<reference evidence="4 5" key="1">
    <citation type="submission" date="2019-03" db="EMBL/GenBank/DDBJ databases">
        <title>Arthrobacter sp. nov., an bacterium isolated from biocrust in Mu Us Desert.</title>
        <authorList>
            <person name="Lixiong L."/>
        </authorList>
    </citation>
    <scope>NUCLEOTIDE SEQUENCE [LARGE SCALE GENOMIC DNA]</scope>
    <source>
        <strain evidence="4 5">SLN-3</strain>
    </source>
</reference>
<name>A0A4V6PLN7_9MICC</name>
<dbReference type="Proteomes" id="UP000295411">
    <property type="component" value="Unassembled WGS sequence"/>
</dbReference>
<feature type="signal peptide" evidence="3">
    <location>
        <begin position="1"/>
        <end position="28"/>
    </location>
</feature>
<keyword evidence="5" id="KW-1185">Reference proteome</keyword>
<evidence type="ECO:0000313" key="5">
    <source>
        <dbReference type="Proteomes" id="UP000295411"/>
    </source>
</evidence>
<keyword evidence="2" id="KW-0812">Transmembrane</keyword>
<feature type="region of interest" description="Disordered" evidence="1">
    <location>
        <begin position="144"/>
        <end position="199"/>
    </location>
</feature>
<evidence type="ECO:0000256" key="3">
    <source>
        <dbReference type="SAM" id="SignalP"/>
    </source>
</evidence>
<gene>
    <name evidence="4" type="ORF">E2F48_12595</name>
</gene>